<dbReference type="GO" id="GO:0030331">
    <property type="term" value="F:nuclear estrogen receptor binding"/>
    <property type="evidence" value="ECO:0007669"/>
    <property type="project" value="TreeGrafter"/>
</dbReference>
<accession>A0A8C9NTN5</accession>
<reference evidence="2" key="2">
    <citation type="submission" date="2025-09" db="UniProtKB">
        <authorList>
            <consortium name="Ensembl"/>
        </authorList>
    </citation>
    <scope>IDENTIFICATION</scope>
</reference>
<name>A0A8C9NTN5_SERCA</name>
<dbReference type="PANTHER" id="PTHR28467">
    <property type="entry name" value="PAXIP1-ASSOCIATED GLUTAMATE-RICH PROTEIN 1"/>
    <property type="match status" value="1"/>
</dbReference>
<dbReference type="GO" id="GO:0033148">
    <property type="term" value="P:positive regulation of intracellular estrogen receptor signaling pathway"/>
    <property type="evidence" value="ECO:0007669"/>
    <property type="project" value="TreeGrafter"/>
</dbReference>
<sequence length="322" mass="34745">MVLINITPPLNEATPPHILHYLKGPALSRPLAARPSPRSHWPPPHVSPAHSPSLPTAPPSGPPFPSLPLAAASRKPRLFPFPPSSSRYSRGRSPVVFTGRRTPGCRTRRAPGRRRLGRTGPSPHGAPHAARTPTAPRPPRTAPPAAPPPSFNPDWAAPLPLPPPLAADWPTSIRLRLASACAVTEGSGSAPPLRSLPEALGEGRGSVSEARRGPGDRGGGGDEREWMGRGRGDVTGPPPPTEFDFDDEPLPPNPALIDRRRTPGPPSRGQKREARLDKVLSDMKRHKKLEEQILRTGRDLFPPEGPQSPKRPPGLFLRQRKF</sequence>
<dbReference type="GO" id="GO:0044666">
    <property type="term" value="C:MLL3/4 complex"/>
    <property type="evidence" value="ECO:0007669"/>
    <property type="project" value="TreeGrafter"/>
</dbReference>
<feature type="compositionally biased region" description="Pro residues" evidence="1">
    <location>
        <begin position="135"/>
        <end position="151"/>
    </location>
</feature>
<feature type="compositionally biased region" description="Low complexity" evidence="1">
    <location>
        <begin position="84"/>
        <end position="105"/>
    </location>
</feature>
<feature type="compositionally biased region" description="Basic and acidic residues" evidence="1">
    <location>
        <begin position="209"/>
        <end position="232"/>
    </location>
</feature>
<dbReference type="GeneTree" id="ENSGT00390000016049"/>
<organism evidence="2 3">
    <name type="scientific">Serinus canaria</name>
    <name type="common">Island canary</name>
    <name type="synonym">Fringilla canaria</name>
    <dbReference type="NCBI Taxonomy" id="9135"/>
    <lineage>
        <taxon>Eukaryota</taxon>
        <taxon>Metazoa</taxon>
        <taxon>Chordata</taxon>
        <taxon>Craniata</taxon>
        <taxon>Vertebrata</taxon>
        <taxon>Euteleostomi</taxon>
        <taxon>Archelosauria</taxon>
        <taxon>Archosauria</taxon>
        <taxon>Dinosauria</taxon>
        <taxon>Saurischia</taxon>
        <taxon>Theropoda</taxon>
        <taxon>Coelurosauria</taxon>
        <taxon>Aves</taxon>
        <taxon>Neognathae</taxon>
        <taxon>Neoaves</taxon>
        <taxon>Telluraves</taxon>
        <taxon>Australaves</taxon>
        <taxon>Passeriformes</taxon>
        <taxon>Passeroidea</taxon>
        <taxon>Fringillidae</taxon>
        <taxon>Carduelinae</taxon>
        <taxon>Serinus</taxon>
    </lineage>
</organism>
<keyword evidence="3" id="KW-1185">Reference proteome</keyword>
<dbReference type="Pfam" id="PF15364">
    <property type="entry name" value="PAXIP1_C"/>
    <property type="match status" value="1"/>
</dbReference>
<evidence type="ECO:0000256" key="1">
    <source>
        <dbReference type="SAM" id="MobiDB-lite"/>
    </source>
</evidence>
<feature type="compositionally biased region" description="Basic residues" evidence="1">
    <location>
        <begin position="106"/>
        <end position="117"/>
    </location>
</feature>
<feature type="region of interest" description="Disordered" evidence="1">
    <location>
        <begin position="30"/>
        <end position="168"/>
    </location>
</feature>
<reference evidence="2" key="1">
    <citation type="submission" date="2025-08" db="UniProtKB">
        <authorList>
            <consortium name="Ensembl"/>
        </authorList>
    </citation>
    <scope>IDENTIFICATION</scope>
</reference>
<dbReference type="AlphaFoldDB" id="A0A8C9NTN5"/>
<feature type="compositionally biased region" description="Pro residues" evidence="1">
    <location>
        <begin position="55"/>
        <end position="66"/>
    </location>
</feature>
<dbReference type="GO" id="GO:1902808">
    <property type="term" value="P:positive regulation of cell cycle G1/S phase transition"/>
    <property type="evidence" value="ECO:0007669"/>
    <property type="project" value="TreeGrafter"/>
</dbReference>
<evidence type="ECO:0000313" key="3">
    <source>
        <dbReference type="Proteomes" id="UP000694409"/>
    </source>
</evidence>
<proteinExistence type="predicted"/>
<feature type="compositionally biased region" description="Low complexity" evidence="1">
    <location>
        <begin position="118"/>
        <end position="134"/>
    </location>
</feature>
<dbReference type="InterPro" id="IPR028213">
    <property type="entry name" value="PA1"/>
</dbReference>
<evidence type="ECO:0000313" key="2">
    <source>
        <dbReference type="Ensembl" id="ENSSCAP00000021923.1"/>
    </source>
</evidence>
<feature type="region of interest" description="Disordered" evidence="1">
    <location>
        <begin position="182"/>
        <end position="322"/>
    </location>
</feature>
<dbReference type="Proteomes" id="UP000694409">
    <property type="component" value="Unassembled WGS sequence"/>
</dbReference>
<protein>
    <submittedName>
        <fullName evidence="2">Uncharacterized protein</fullName>
    </submittedName>
</protein>
<dbReference type="Ensembl" id="ENSSCAT00000024426.1">
    <property type="protein sequence ID" value="ENSSCAP00000021923.1"/>
    <property type="gene ID" value="ENSSCAG00000015762.1"/>
</dbReference>
<feature type="compositionally biased region" description="Pro residues" evidence="1">
    <location>
        <begin position="303"/>
        <end position="312"/>
    </location>
</feature>
<dbReference type="PANTHER" id="PTHR28467:SF1">
    <property type="entry name" value="PAXIP1-ASSOCIATED GLUTAMATE-RICH PROTEIN 1"/>
    <property type="match status" value="1"/>
</dbReference>
<feature type="compositionally biased region" description="Basic and acidic residues" evidence="1">
    <location>
        <begin position="270"/>
        <end position="298"/>
    </location>
</feature>